<feature type="signal peptide" evidence="1">
    <location>
        <begin position="1"/>
        <end position="32"/>
    </location>
</feature>
<proteinExistence type="predicted"/>
<dbReference type="Gene3D" id="3.30.457.10">
    <property type="entry name" value="Copper amine oxidase-like, N-terminal domain"/>
    <property type="match status" value="1"/>
</dbReference>
<dbReference type="PANTHER" id="PTHR30383:SF5">
    <property type="entry name" value="SGNH HYDROLASE-TYPE ESTERASE DOMAIN-CONTAINING PROTEIN"/>
    <property type="match status" value="1"/>
</dbReference>
<feature type="domain" description="Copper amine oxidase-like N-terminal" evidence="2">
    <location>
        <begin position="366"/>
        <end position="475"/>
    </location>
</feature>
<dbReference type="Proteomes" id="UP000476064">
    <property type="component" value="Chromosome"/>
</dbReference>
<dbReference type="GO" id="GO:0004622">
    <property type="term" value="F:phosphatidylcholine lysophospholipase activity"/>
    <property type="evidence" value="ECO:0007669"/>
    <property type="project" value="TreeGrafter"/>
</dbReference>
<dbReference type="SUPFAM" id="SSF52266">
    <property type="entry name" value="SGNH hydrolase"/>
    <property type="match status" value="1"/>
</dbReference>
<dbReference type="Pfam" id="PF13472">
    <property type="entry name" value="Lipase_GDSL_2"/>
    <property type="match status" value="1"/>
</dbReference>
<dbReference type="InterPro" id="IPR012854">
    <property type="entry name" value="Cu_amine_oxidase-like_N"/>
</dbReference>
<keyword evidence="5" id="KW-1185">Reference proteome</keyword>
<dbReference type="InterPro" id="IPR036514">
    <property type="entry name" value="SGNH_hydro_sf"/>
</dbReference>
<dbReference type="RefSeq" id="WP_162355971.1">
    <property type="nucleotide sequence ID" value="NZ_CP048209.1"/>
</dbReference>
<protein>
    <submittedName>
        <fullName evidence="4">Copper amine oxidase</fullName>
    </submittedName>
</protein>
<dbReference type="EMBL" id="CP048209">
    <property type="protein sequence ID" value="QHT59905.1"/>
    <property type="molecule type" value="Genomic_DNA"/>
</dbReference>
<keyword evidence="1" id="KW-0732">Signal</keyword>
<dbReference type="InterPro" id="IPR036582">
    <property type="entry name" value="Mao_N_sf"/>
</dbReference>
<dbReference type="Gene3D" id="3.40.50.1110">
    <property type="entry name" value="SGNH hydrolase"/>
    <property type="match status" value="1"/>
</dbReference>
<dbReference type="AlphaFoldDB" id="A0A6C0G4R0"/>
<dbReference type="Pfam" id="PF07833">
    <property type="entry name" value="Cu_amine_oxidN1"/>
    <property type="match status" value="1"/>
</dbReference>
<dbReference type="InterPro" id="IPR051532">
    <property type="entry name" value="Ester_Hydrolysis_Enzymes"/>
</dbReference>
<evidence type="ECO:0000313" key="5">
    <source>
        <dbReference type="Proteomes" id="UP000476064"/>
    </source>
</evidence>
<evidence type="ECO:0000259" key="3">
    <source>
        <dbReference type="Pfam" id="PF13472"/>
    </source>
</evidence>
<reference evidence="4 5" key="1">
    <citation type="submission" date="2020-01" db="EMBL/GenBank/DDBJ databases">
        <title>Paenibacillus sp. nov., isolated from tomato rhizosphere.</title>
        <authorList>
            <person name="Weon H.-Y."/>
            <person name="Lee S.A."/>
        </authorList>
    </citation>
    <scope>NUCLEOTIDE SEQUENCE [LARGE SCALE GENOMIC DNA]</scope>
    <source>
        <strain evidence="4 5">12200R-189</strain>
    </source>
</reference>
<feature type="domain" description="SGNH hydrolase-type esterase" evidence="3">
    <location>
        <begin position="90"/>
        <end position="338"/>
    </location>
</feature>
<evidence type="ECO:0000313" key="4">
    <source>
        <dbReference type="EMBL" id="QHT59905.1"/>
    </source>
</evidence>
<dbReference type="PANTHER" id="PTHR30383">
    <property type="entry name" value="THIOESTERASE 1/PROTEASE 1/LYSOPHOSPHOLIPASE L1"/>
    <property type="match status" value="1"/>
</dbReference>
<name>A0A6C0G4R0_9BACL</name>
<dbReference type="SUPFAM" id="SSF55383">
    <property type="entry name" value="Copper amine oxidase, domain N"/>
    <property type="match status" value="1"/>
</dbReference>
<dbReference type="KEGG" id="plyc:GXP70_08035"/>
<evidence type="ECO:0000259" key="2">
    <source>
        <dbReference type="Pfam" id="PF07833"/>
    </source>
</evidence>
<gene>
    <name evidence="4" type="ORF">GXP70_08035</name>
</gene>
<sequence length="479" mass="49947">MLRTLMKSKNGAAILTAAALTVAALGTGAAFAEGDPATNAGSPAGHAAAMQAASLNGAPSPVAATAAVRQYAAAPVAPKAAAGEPLHIVAIGDSLTVGYENGMNLSSVAYGYADRVFEQALYHGRADMKNYGILALRTPGLNGFLKAAVEGASVTQEQLQPNLTKDGLDPSAYNYNAAVVGKSAALADDLKKADLVTLTIGGNDFIPIFDDIRSKGLSDDELQTKLDAMLTDYIPQLESSIRAVLSLNPKATIVYADQYLPVPAPTAFIKAVTPSQYDILTGTVNKLKGMDEELAAKLTKEGYDVRTVDVAAPFLGKELSYTSIAKGDIHPNSQGYELMGRAFAQGIWGAYRDPAAMAAGAPLRVVVNGTDLTGGNPPVLKNNTTFLPMRDVANALHATLSWDGKTRTATIASGGKKVAFTIGAHTMVVNGQTVPLETPAYLQQSGGNSLTYLPLAALSKGLGYQVDYRKPILTVFINS</sequence>
<evidence type="ECO:0000256" key="1">
    <source>
        <dbReference type="SAM" id="SignalP"/>
    </source>
</evidence>
<dbReference type="InterPro" id="IPR013830">
    <property type="entry name" value="SGNH_hydro"/>
</dbReference>
<accession>A0A6C0G4R0</accession>
<organism evidence="4 5">
    <name type="scientific">Paenibacillus lycopersici</name>
    <dbReference type="NCBI Taxonomy" id="2704462"/>
    <lineage>
        <taxon>Bacteria</taxon>
        <taxon>Bacillati</taxon>
        <taxon>Bacillota</taxon>
        <taxon>Bacilli</taxon>
        <taxon>Bacillales</taxon>
        <taxon>Paenibacillaceae</taxon>
        <taxon>Paenibacillus</taxon>
    </lineage>
</organism>
<feature type="chain" id="PRO_5025382827" evidence="1">
    <location>
        <begin position="33"/>
        <end position="479"/>
    </location>
</feature>